<feature type="non-terminal residue" evidence="1">
    <location>
        <position position="1"/>
    </location>
</feature>
<comment type="caution">
    <text evidence="1">The sequence shown here is derived from an EMBL/GenBank/DDBJ whole genome shotgun (WGS) entry which is preliminary data.</text>
</comment>
<proteinExistence type="predicted"/>
<keyword evidence="2" id="KW-1185">Reference proteome</keyword>
<gene>
    <name evidence="1" type="ORF">SCALOS_LOCUS4098</name>
</gene>
<organism evidence="1 2">
    <name type="scientific">Scutellospora calospora</name>
    <dbReference type="NCBI Taxonomy" id="85575"/>
    <lineage>
        <taxon>Eukaryota</taxon>
        <taxon>Fungi</taxon>
        <taxon>Fungi incertae sedis</taxon>
        <taxon>Mucoromycota</taxon>
        <taxon>Glomeromycotina</taxon>
        <taxon>Glomeromycetes</taxon>
        <taxon>Diversisporales</taxon>
        <taxon>Gigasporaceae</taxon>
        <taxon>Scutellospora</taxon>
    </lineage>
</organism>
<evidence type="ECO:0000313" key="2">
    <source>
        <dbReference type="Proteomes" id="UP000789860"/>
    </source>
</evidence>
<protein>
    <submittedName>
        <fullName evidence="1">9703_t:CDS:1</fullName>
    </submittedName>
</protein>
<sequence>TLYDKIKSDSFTNIREKDTFVTEYMGKFFITFNSMYKQYKDSLYTRYLDNLNNYIKRTYSLNHNELLKFLADDIRSIILLTKNIPRDQTNNNIHLNIIEER</sequence>
<name>A0ACA9LEZ2_9GLOM</name>
<evidence type="ECO:0000313" key="1">
    <source>
        <dbReference type="EMBL" id="CAG8521769.1"/>
    </source>
</evidence>
<accession>A0ACA9LEZ2</accession>
<dbReference type="Proteomes" id="UP000789860">
    <property type="component" value="Unassembled WGS sequence"/>
</dbReference>
<reference evidence="1" key="1">
    <citation type="submission" date="2021-06" db="EMBL/GenBank/DDBJ databases">
        <authorList>
            <person name="Kallberg Y."/>
            <person name="Tangrot J."/>
            <person name="Rosling A."/>
        </authorList>
    </citation>
    <scope>NUCLEOTIDE SEQUENCE</scope>
    <source>
        <strain evidence="1">AU212A</strain>
    </source>
</reference>
<dbReference type="EMBL" id="CAJVPM010005242">
    <property type="protein sequence ID" value="CAG8521769.1"/>
    <property type="molecule type" value="Genomic_DNA"/>
</dbReference>